<name>A0ACC1YS26_MELAZ</name>
<evidence type="ECO:0000313" key="1">
    <source>
        <dbReference type="EMBL" id="KAJ4726032.1"/>
    </source>
</evidence>
<reference evidence="1 2" key="1">
    <citation type="journal article" date="2023" name="Science">
        <title>Complex scaffold remodeling in plant triterpene biosynthesis.</title>
        <authorList>
            <person name="De La Pena R."/>
            <person name="Hodgson H."/>
            <person name="Liu J.C."/>
            <person name="Stephenson M.J."/>
            <person name="Martin A.C."/>
            <person name="Owen C."/>
            <person name="Harkess A."/>
            <person name="Leebens-Mack J."/>
            <person name="Jimenez L.E."/>
            <person name="Osbourn A."/>
            <person name="Sattely E.S."/>
        </authorList>
    </citation>
    <scope>NUCLEOTIDE SEQUENCE [LARGE SCALE GENOMIC DNA]</scope>
    <source>
        <strain evidence="2">cv. JPN11</strain>
        <tissue evidence="1">Leaf</tissue>
    </source>
</reference>
<keyword evidence="1" id="KW-0472">Membrane</keyword>
<evidence type="ECO:0000313" key="2">
    <source>
        <dbReference type="Proteomes" id="UP001164539"/>
    </source>
</evidence>
<keyword evidence="2" id="KW-1185">Reference proteome</keyword>
<sequence>MSQMTSLLLIFSSIAIFSIAARAQDRAPHGLANEHPVTFPPSAVEFFHPKKQEPETIDPCASSKCSPLPLAAQVEATEAYESKVPTSQKSGRRLSAGGIAGIVVGSALVVLLAMGAYYVAITRRANVNRAISVQPNV</sequence>
<dbReference type="Proteomes" id="UP001164539">
    <property type="component" value="Chromosome 2"/>
</dbReference>
<accession>A0ACC1YS26</accession>
<gene>
    <name evidence="1" type="ORF">OWV82_004808</name>
</gene>
<proteinExistence type="predicted"/>
<organism evidence="1 2">
    <name type="scientific">Melia azedarach</name>
    <name type="common">Chinaberry tree</name>
    <dbReference type="NCBI Taxonomy" id="155640"/>
    <lineage>
        <taxon>Eukaryota</taxon>
        <taxon>Viridiplantae</taxon>
        <taxon>Streptophyta</taxon>
        <taxon>Embryophyta</taxon>
        <taxon>Tracheophyta</taxon>
        <taxon>Spermatophyta</taxon>
        <taxon>Magnoliopsida</taxon>
        <taxon>eudicotyledons</taxon>
        <taxon>Gunneridae</taxon>
        <taxon>Pentapetalae</taxon>
        <taxon>rosids</taxon>
        <taxon>malvids</taxon>
        <taxon>Sapindales</taxon>
        <taxon>Meliaceae</taxon>
        <taxon>Melia</taxon>
    </lineage>
</organism>
<comment type="caution">
    <text evidence="1">The sequence shown here is derived from an EMBL/GenBank/DDBJ whole genome shotgun (WGS) entry which is preliminary data.</text>
</comment>
<keyword evidence="1" id="KW-0812">Transmembrane</keyword>
<protein>
    <submittedName>
        <fullName evidence="1">Transmembrane protein</fullName>
    </submittedName>
</protein>
<dbReference type="EMBL" id="CM051395">
    <property type="protein sequence ID" value="KAJ4726032.1"/>
    <property type="molecule type" value="Genomic_DNA"/>
</dbReference>